<dbReference type="AlphaFoldDB" id="A0A5D3FZ21"/>
<dbReference type="Pfam" id="PF19473">
    <property type="entry name" value="DUF6010"/>
    <property type="match status" value="1"/>
</dbReference>
<dbReference type="RefSeq" id="WP_148756958.1">
    <property type="nucleotide sequence ID" value="NZ_VSRQ01000001.1"/>
</dbReference>
<dbReference type="Proteomes" id="UP000323505">
    <property type="component" value="Unassembled WGS sequence"/>
</dbReference>
<evidence type="ECO:0000256" key="1">
    <source>
        <dbReference type="SAM" id="Phobius"/>
    </source>
</evidence>
<name>A0A5D3FZ21_9ACTN</name>
<evidence type="ECO:0000313" key="2">
    <source>
        <dbReference type="EMBL" id="TYK52435.1"/>
    </source>
</evidence>
<dbReference type="InterPro" id="IPR046052">
    <property type="entry name" value="DUF6010"/>
</dbReference>
<accession>A0A5D3FZ21</accession>
<reference evidence="2 3" key="1">
    <citation type="submission" date="2019-08" db="EMBL/GenBank/DDBJ databases">
        <title>Actinomadura sp. nov. CYP1-5 isolated from mountain soil.</title>
        <authorList>
            <person name="Songsumanus A."/>
            <person name="Kuncharoen N."/>
            <person name="Kudo T."/>
            <person name="Yuki M."/>
            <person name="Igarashi Y."/>
            <person name="Tanasupawat S."/>
        </authorList>
    </citation>
    <scope>NUCLEOTIDE SEQUENCE [LARGE SCALE GENOMIC DNA]</scope>
    <source>
        <strain evidence="2 3">CYP1-5</strain>
    </source>
</reference>
<evidence type="ECO:0008006" key="4">
    <source>
        <dbReference type="Google" id="ProtNLM"/>
    </source>
</evidence>
<protein>
    <recommendedName>
        <fullName evidence="4">Integral membrane protein</fullName>
    </recommendedName>
</protein>
<proteinExistence type="predicted"/>
<comment type="caution">
    <text evidence="2">The sequence shown here is derived from an EMBL/GenBank/DDBJ whole genome shotgun (WGS) entry which is preliminary data.</text>
</comment>
<keyword evidence="1" id="KW-0812">Transmembrane</keyword>
<feature type="transmembrane region" description="Helical" evidence="1">
    <location>
        <begin position="34"/>
        <end position="63"/>
    </location>
</feature>
<keyword evidence="3" id="KW-1185">Reference proteome</keyword>
<keyword evidence="1" id="KW-0472">Membrane</keyword>
<keyword evidence="1" id="KW-1133">Transmembrane helix</keyword>
<organism evidence="2 3">
    <name type="scientific">Actinomadura decatromicini</name>
    <dbReference type="NCBI Taxonomy" id="2604572"/>
    <lineage>
        <taxon>Bacteria</taxon>
        <taxon>Bacillati</taxon>
        <taxon>Actinomycetota</taxon>
        <taxon>Actinomycetes</taxon>
        <taxon>Streptosporangiales</taxon>
        <taxon>Thermomonosporaceae</taxon>
        <taxon>Actinomadura</taxon>
    </lineage>
</organism>
<feature type="transmembrane region" description="Helical" evidence="1">
    <location>
        <begin position="6"/>
        <end position="22"/>
    </location>
</feature>
<gene>
    <name evidence="2" type="ORF">FXF68_01220</name>
</gene>
<dbReference type="EMBL" id="VSRQ01000001">
    <property type="protein sequence ID" value="TYK52435.1"/>
    <property type="molecule type" value="Genomic_DNA"/>
</dbReference>
<sequence>MLLPIVAPILIGLGFITLMSLIQEPHRRRINAVFVAGAGAAYISGGGLGLWELLFTAVVTLVAYRGLDSWTFIGIGWLLHTAWDVVHHVKGDPIIPSFHDSSFGCALCDPVIALWALAGGRSVIDRVKNGSAGLRHMSLSKRS</sequence>
<evidence type="ECO:0000313" key="3">
    <source>
        <dbReference type="Proteomes" id="UP000323505"/>
    </source>
</evidence>